<dbReference type="PANTHER" id="PTHR39398">
    <property type="entry name" value="YALI0F14311P"/>
    <property type="match status" value="1"/>
</dbReference>
<keyword evidence="3" id="KW-1185">Reference proteome</keyword>
<evidence type="ECO:0000313" key="2">
    <source>
        <dbReference type="EMBL" id="KAF2396254.1"/>
    </source>
</evidence>
<reference evidence="2" key="1">
    <citation type="journal article" date="2020" name="Stud. Mycol.">
        <title>101 Dothideomycetes genomes: a test case for predicting lifestyles and emergence of pathogens.</title>
        <authorList>
            <person name="Haridas S."/>
            <person name="Albert R."/>
            <person name="Binder M."/>
            <person name="Bloem J."/>
            <person name="Labutti K."/>
            <person name="Salamov A."/>
            <person name="Andreopoulos B."/>
            <person name="Baker S."/>
            <person name="Barry K."/>
            <person name="Bills G."/>
            <person name="Bluhm B."/>
            <person name="Cannon C."/>
            <person name="Castanera R."/>
            <person name="Culley D."/>
            <person name="Daum C."/>
            <person name="Ezra D."/>
            <person name="Gonzalez J."/>
            <person name="Henrissat B."/>
            <person name="Kuo A."/>
            <person name="Liang C."/>
            <person name="Lipzen A."/>
            <person name="Lutzoni F."/>
            <person name="Magnuson J."/>
            <person name="Mondo S."/>
            <person name="Nolan M."/>
            <person name="Ohm R."/>
            <person name="Pangilinan J."/>
            <person name="Park H.-J."/>
            <person name="Ramirez L."/>
            <person name="Alfaro M."/>
            <person name="Sun H."/>
            <person name="Tritt A."/>
            <person name="Yoshinaga Y."/>
            <person name="Zwiers L.-H."/>
            <person name="Turgeon B."/>
            <person name="Goodwin S."/>
            <person name="Spatafora J."/>
            <person name="Crous P."/>
            <person name="Grigoriev I."/>
        </authorList>
    </citation>
    <scope>NUCLEOTIDE SEQUENCE</scope>
    <source>
        <strain evidence="2">CBS 262.69</strain>
    </source>
</reference>
<dbReference type="AlphaFoldDB" id="A0A6G1HK23"/>
<proteinExistence type="predicted"/>
<protein>
    <recommendedName>
        <fullName evidence="4">CSN8/PSMD8/EIF3K domain-containing protein</fullName>
    </recommendedName>
</protein>
<name>A0A6G1HK23_9PEZI</name>
<dbReference type="OrthoDB" id="2100128at2759"/>
<sequence>MSNPRPSAGRRGPSGAWSRLKAAPSDPLLAYGLPSKGETRLNDPKLQENFYNKIVERYMKFCAASGGGDELDRQFAALTLSPSSLLPPPQQPTPTDFVPRLDATPAPLPNPPPSPELQTILAAMRKLREAIRATKRTDAFAQRAYVFLIRAAILARAWEAYAPALLYLLQGIHPRTPLSGPELREFAVYYLLDLACRQGDLGKAYAIRMRYGLGEGRVDGVLRALVSDDWVLFWRMRKRVDGYQRCLMGWAEEGVRLHALKCLGRTYFSAEKGFIEKMVERDWGALVTSGVGWELQDDGVVVIRRVRAR</sequence>
<organism evidence="2 3">
    <name type="scientific">Trichodelitschia bisporula</name>
    <dbReference type="NCBI Taxonomy" id="703511"/>
    <lineage>
        <taxon>Eukaryota</taxon>
        <taxon>Fungi</taxon>
        <taxon>Dikarya</taxon>
        <taxon>Ascomycota</taxon>
        <taxon>Pezizomycotina</taxon>
        <taxon>Dothideomycetes</taxon>
        <taxon>Dothideomycetes incertae sedis</taxon>
        <taxon>Phaeotrichales</taxon>
        <taxon>Phaeotrichaceae</taxon>
        <taxon>Trichodelitschia</taxon>
    </lineage>
</organism>
<dbReference type="PANTHER" id="PTHR39398:SF1">
    <property type="entry name" value="CSN8_PSMD8_EIF3K DOMAIN-CONTAINING PROTEIN"/>
    <property type="match status" value="1"/>
</dbReference>
<accession>A0A6G1HK23</accession>
<dbReference type="EMBL" id="ML996708">
    <property type="protein sequence ID" value="KAF2396254.1"/>
    <property type="molecule type" value="Genomic_DNA"/>
</dbReference>
<evidence type="ECO:0000256" key="1">
    <source>
        <dbReference type="SAM" id="MobiDB-lite"/>
    </source>
</evidence>
<gene>
    <name evidence="2" type="ORF">EJ06DRAFT_500759</name>
</gene>
<dbReference type="Proteomes" id="UP000799640">
    <property type="component" value="Unassembled WGS sequence"/>
</dbReference>
<feature type="region of interest" description="Disordered" evidence="1">
    <location>
        <begin position="1"/>
        <end position="21"/>
    </location>
</feature>
<evidence type="ECO:0000313" key="3">
    <source>
        <dbReference type="Proteomes" id="UP000799640"/>
    </source>
</evidence>
<evidence type="ECO:0008006" key="4">
    <source>
        <dbReference type="Google" id="ProtNLM"/>
    </source>
</evidence>